<dbReference type="PANTHER" id="PTHR22916:SF3">
    <property type="entry name" value="UDP-GLCNAC:BETAGAL BETA-1,3-N-ACETYLGLUCOSAMINYLTRANSFERASE-LIKE PROTEIN 1"/>
    <property type="match status" value="1"/>
</dbReference>
<feature type="domain" description="Glycosyltransferase 2-like" evidence="1">
    <location>
        <begin position="113"/>
        <end position="278"/>
    </location>
</feature>
<evidence type="ECO:0000313" key="3">
    <source>
        <dbReference type="Proteomes" id="UP000076962"/>
    </source>
</evidence>
<dbReference type="CDD" id="cd04184">
    <property type="entry name" value="GT2_RfbC_Mx_like"/>
    <property type="match status" value="1"/>
</dbReference>
<accession>A0A176S689</accession>
<organism evidence="2 3">
    <name type="scientific">Candidatus Thiomargarita nelsonii</name>
    <dbReference type="NCBI Taxonomy" id="1003181"/>
    <lineage>
        <taxon>Bacteria</taxon>
        <taxon>Pseudomonadati</taxon>
        <taxon>Pseudomonadota</taxon>
        <taxon>Gammaproteobacteria</taxon>
        <taxon>Thiotrichales</taxon>
        <taxon>Thiotrichaceae</taxon>
        <taxon>Thiomargarita</taxon>
    </lineage>
</organism>
<evidence type="ECO:0000259" key="1">
    <source>
        <dbReference type="Pfam" id="PF00535"/>
    </source>
</evidence>
<sequence length="482" mass="54694">QGVKAAQGSMILLLNNDTEVISPTNWLEEMVGRFAKDNLYAPFSLDKPLQPGSYICRLSSPDTDNVNHVLGVWLTTNHKRKGGHIVKNYHYVSPNRAAINATLETFEYLPVISIVVPTYNTSEPFLKECLDSVINQIYPHWELCIADDASTEPQVRQVLEHYRERFPTQIKVTYCDTNRHISATSNAALELATGEFVALLDHDDLLTEDALFEVVKLLNESREDEQIDLIYSDEDKWDDTLACFDEPFFKPEWAPEILKGQMYIGHLGVYRKRLLDELGGFRTGVEGSQDWDLALRFTEKTSSILHIPKILYHWRKHSNSTAANLDNKNYAVKAGQKVVQEALVREGENGRAVLNSTNNCVLVHYPVDVENKPLVSIIIPTKDKAELLKPCLESIISNSAYPNWEIIVVDNGSDEKETFQLFKHYKKRLGAEHFKVRQEPGPFNFSYLVNQGVKAAQGSMILLLNNDTEVISPTNWLEEMVG</sequence>
<dbReference type="InterPro" id="IPR029044">
    <property type="entry name" value="Nucleotide-diphossugar_trans"/>
</dbReference>
<dbReference type="GO" id="GO:0016758">
    <property type="term" value="F:hexosyltransferase activity"/>
    <property type="evidence" value="ECO:0007669"/>
    <property type="project" value="UniProtKB-ARBA"/>
</dbReference>
<protein>
    <submittedName>
        <fullName evidence="2">Glycosyltransferase, group 2 family protein</fullName>
    </submittedName>
</protein>
<dbReference type="Pfam" id="PF00535">
    <property type="entry name" value="Glycos_transf_2"/>
    <property type="match status" value="2"/>
</dbReference>
<feature type="non-terminal residue" evidence="2">
    <location>
        <position position="1"/>
    </location>
</feature>
<proteinExistence type="predicted"/>
<dbReference type="PANTHER" id="PTHR22916">
    <property type="entry name" value="GLYCOSYLTRANSFERASE"/>
    <property type="match status" value="1"/>
</dbReference>
<comment type="caution">
    <text evidence="2">The sequence shown here is derived from an EMBL/GenBank/DDBJ whole genome shotgun (WGS) entry which is preliminary data.</text>
</comment>
<name>A0A176S689_9GAMM</name>
<feature type="domain" description="Glycosyltransferase 2-like" evidence="1">
    <location>
        <begin position="376"/>
        <end position="481"/>
    </location>
</feature>
<dbReference type="Gene3D" id="3.90.550.10">
    <property type="entry name" value="Spore Coat Polysaccharide Biosynthesis Protein SpsA, Chain A"/>
    <property type="match status" value="2"/>
</dbReference>
<dbReference type="Proteomes" id="UP000076962">
    <property type="component" value="Unassembled WGS sequence"/>
</dbReference>
<dbReference type="SUPFAM" id="SSF53448">
    <property type="entry name" value="Nucleotide-diphospho-sugar transferases"/>
    <property type="match status" value="2"/>
</dbReference>
<keyword evidence="3" id="KW-1185">Reference proteome</keyword>
<evidence type="ECO:0000313" key="2">
    <source>
        <dbReference type="EMBL" id="OAD23593.1"/>
    </source>
</evidence>
<gene>
    <name evidence="2" type="ORF">THIOM_000569</name>
</gene>
<dbReference type="EMBL" id="LUTY01000273">
    <property type="protein sequence ID" value="OAD23593.1"/>
    <property type="molecule type" value="Genomic_DNA"/>
</dbReference>
<reference evidence="2 3" key="1">
    <citation type="submission" date="2016-05" db="EMBL/GenBank/DDBJ databases">
        <title>Single-cell genome of chain-forming Candidatus Thiomargarita nelsonii and comparison to other large sulfur-oxidizing bacteria.</title>
        <authorList>
            <person name="Winkel M."/>
            <person name="Salman V."/>
            <person name="Woyke T."/>
            <person name="Schulz-Vogt H."/>
            <person name="Richter M."/>
            <person name="Flood B."/>
            <person name="Bailey J."/>
            <person name="Amann R."/>
            <person name="Mussmann M."/>
        </authorList>
    </citation>
    <scope>NUCLEOTIDE SEQUENCE [LARGE SCALE GENOMIC DNA]</scope>
    <source>
        <strain evidence="2 3">THI036</strain>
    </source>
</reference>
<feature type="non-terminal residue" evidence="2">
    <location>
        <position position="482"/>
    </location>
</feature>
<keyword evidence="2" id="KW-0808">Transferase</keyword>
<dbReference type="InterPro" id="IPR001173">
    <property type="entry name" value="Glyco_trans_2-like"/>
</dbReference>
<dbReference type="AlphaFoldDB" id="A0A176S689"/>